<gene>
    <name evidence="1" type="ORF">J5Y10_26325</name>
</gene>
<dbReference type="PANTHER" id="PTHR30024">
    <property type="entry name" value="ALIPHATIC SULFONATES-BINDING PROTEIN-RELATED"/>
    <property type="match status" value="1"/>
</dbReference>
<reference evidence="1" key="1">
    <citation type="submission" date="2021-03" db="EMBL/GenBank/DDBJ databases">
        <authorList>
            <person name="So Y."/>
        </authorList>
    </citation>
    <scope>NUCLEOTIDE SEQUENCE</scope>
    <source>
        <strain evidence="1">SG15</strain>
    </source>
</reference>
<name>A0A940N1P0_9PROT</name>
<dbReference type="SUPFAM" id="SSF53850">
    <property type="entry name" value="Periplasmic binding protein-like II"/>
    <property type="match status" value="1"/>
</dbReference>
<proteinExistence type="predicted"/>
<dbReference type="Pfam" id="PF13379">
    <property type="entry name" value="NMT1_2"/>
    <property type="match status" value="1"/>
</dbReference>
<dbReference type="EMBL" id="JAGIZA010000034">
    <property type="protein sequence ID" value="MBP0496326.1"/>
    <property type="molecule type" value="Genomic_DNA"/>
</dbReference>
<protein>
    <submittedName>
        <fullName evidence="1">ABC transporter substrate-binding protein</fullName>
    </submittedName>
</protein>
<dbReference type="PROSITE" id="PS51318">
    <property type="entry name" value="TAT"/>
    <property type="match status" value="1"/>
</dbReference>
<accession>A0A940N1P0</accession>
<dbReference type="Proteomes" id="UP000677537">
    <property type="component" value="Unassembled WGS sequence"/>
</dbReference>
<evidence type="ECO:0000313" key="1">
    <source>
        <dbReference type="EMBL" id="MBP0496326.1"/>
    </source>
</evidence>
<keyword evidence="2" id="KW-1185">Reference proteome</keyword>
<dbReference type="AlphaFoldDB" id="A0A940N1P0"/>
<sequence>MMTSQPGRRGILRAAGLLGVALPTGGMAPYARLDPREAGTSFGFDPSAICRASAGVPNAAAPGERRELKLTWNANAVCTVGVPVADQTGIFERHNLKVELINFGGTTDQLLEAIATGKADAGVGMALRWLKPLESGFDVKITSGIHGGCMRLFSAGNSEFRTLESLKGRTIGVSDMAAPDKNFFSILLAQKGIDPLKDVTWRQFPADLLGVALQRGEVQAFALGDPLAWMIRERDGLHEISNNLQGEYAGRACCVLGVRGNLIRRDRPAARALTAALLEAQDWVVANPAEAARIFAPYAKAPVEQLEAMVRDHTHHHHPTGAGLRQEIARYTEELKLVQVIRPNTDPTRFSERVFADVLS</sequence>
<dbReference type="PANTHER" id="PTHR30024:SF21">
    <property type="entry name" value="ABC TRANSPORTER SUBSTRATE-BINDING PROTEIN"/>
    <property type="match status" value="1"/>
</dbReference>
<evidence type="ECO:0000313" key="2">
    <source>
        <dbReference type="Proteomes" id="UP000677537"/>
    </source>
</evidence>
<organism evidence="1 2">
    <name type="scientific">Roseomonas indoligenes</name>
    <dbReference type="NCBI Taxonomy" id="2820811"/>
    <lineage>
        <taxon>Bacteria</taxon>
        <taxon>Pseudomonadati</taxon>
        <taxon>Pseudomonadota</taxon>
        <taxon>Alphaproteobacteria</taxon>
        <taxon>Acetobacterales</taxon>
        <taxon>Roseomonadaceae</taxon>
        <taxon>Roseomonas</taxon>
    </lineage>
</organism>
<comment type="caution">
    <text evidence="1">The sequence shown here is derived from an EMBL/GenBank/DDBJ whole genome shotgun (WGS) entry which is preliminary data.</text>
</comment>
<dbReference type="Gene3D" id="3.40.190.10">
    <property type="entry name" value="Periplasmic binding protein-like II"/>
    <property type="match status" value="2"/>
</dbReference>
<dbReference type="InterPro" id="IPR006311">
    <property type="entry name" value="TAT_signal"/>
</dbReference>